<evidence type="ECO:0000313" key="2">
    <source>
        <dbReference type="EMBL" id="GGL70108.1"/>
    </source>
</evidence>
<comment type="caution">
    <text evidence="2">The sequence shown here is derived from an EMBL/GenBank/DDBJ whole genome shotgun (WGS) entry which is preliminary data.</text>
</comment>
<reference evidence="2" key="1">
    <citation type="journal article" date="2014" name="Int. J. Syst. Evol. Microbiol.">
        <title>Complete genome sequence of Corynebacterium casei LMG S-19264T (=DSM 44701T), isolated from a smear-ripened cheese.</title>
        <authorList>
            <consortium name="US DOE Joint Genome Institute (JGI-PGF)"/>
            <person name="Walter F."/>
            <person name="Albersmeier A."/>
            <person name="Kalinowski J."/>
            <person name="Ruckert C."/>
        </authorList>
    </citation>
    <scope>NUCLEOTIDE SEQUENCE</scope>
    <source>
        <strain evidence="2">JCM 19596</strain>
    </source>
</reference>
<evidence type="ECO:0000256" key="1">
    <source>
        <dbReference type="SAM" id="MobiDB-lite"/>
    </source>
</evidence>
<keyword evidence="3" id="KW-1185">Reference proteome</keyword>
<organism evidence="2 3">
    <name type="scientific">Halocalculus aciditolerans</name>
    <dbReference type="NCBI Taxonomy" id="1383812"/>
    <lineage>
        <taxon>Archaea</taxon>
        <taxon>Methanobacteriati</taxon>
        <taxon>Methanobacteriota</taxon>
        <taxon>Stenosarchaea group</taxon>
        <taxon>Halobacteria</taxon>
        <taxon>Halobacteriales</taxon>
        <taxon>Halobacteriaceae</taxon>
        <taxon>Halocalculus</taxon>
    </lineage>
</organism>
<dbReference type="RefSeq" id="WP_188980418.1">
    <property type="nucleotide sequence ID" value="NZ_BMPG01000005.1"/>
</dbReference>
<reference evidence="2" key="2">
    <citation type="submission" date="2020-09" db="EMBL/GenBank/DDBJ databases">
        <authorList>
            <person name="Sun Q."/>
            <person name="Ohkuma M."/>
        </authorList>
    </citation>
    <scope>NUCLEOTIDE SEQUENCE</scope>
    <source>
        <strain evidence="2">JCM 19596</strain>
    </source>
</reference>
<sequence length="192" mass="19858">MDERVAAGAALLAAGYPQAARRALGDTDDALARGVRSAADALDAAERGAWAAVEESANEAVTAFEAAERQEAVALETLAAFAAAVAADPETVERRAPPALRDGGESVTLDALDADAALRAGEALAAARDDDDLEAGFAYAREDLDAGESGSEFVRLGLDALQGPAGKMPAERLRQHAARRRQREADVAGLFD</sequence>
<dbReference type="Proteomes" id="UP000607197">
    <property type="component" value="Unassembled WGS sequence"/>
</dbReference>
<evidence type="ECO:0000313" key="3">
    <source>
        <dbReference type="Proteomes" id="UP000607197"/>
    </source>
</evidence>
<accession>A0A830F770</accession>
<proteinExistence type="predicted"/>
<dbReference type="AlphaFoldDB" id="A0A830F770"/>
<name>A0A830F770_9EURY</name>
<dbReference type="EMBL" id="BMPG01000005">
    <property type="protein sequence ID" value="GGL70108.1"/>
    <property type="molecule type" value="Genomic_DNA"/>
</dbReference>
<protein>
    <submittedName>
        <fullName evidence="2">Uncharacterized protein</fullName>
    </submittedName>
</protein>
<feature type="region of interest" description="Disordered" evidence="1">
    <location>
        <begin position="163"/>
        <end position="192"/>
    </location>
</feature>
<gene>
    <name evidence="2" type="ORF">GCM10009039_30180</name>
</gene>